<comment type="caution">
    <text evidence="5">The sequence shown here is derived from an EMBL/GenBank/DDBJ whole genome shotgun (WGS) entry which is preliminary data.</text>
</comment>
<dbReference type="InterPro" id="IPR018193">
    <property type="entry name" value="Glyc_kinase_flavodox-like_fold"/>
</dbReference>
<evidence type="ECO:0000256" key="1">
    <source>
        <dbReference type="ARBA" id="ARBA00006284"/>
    </source>
</evidence>
<dbReference type="Gene3D" id="3.90.1510.10">
    <property type="entry name" value="Glycerate kinase, domain 2"/>
    <property type="match status" value="1"/>
</dbReference>
<dbReference type="InterPro" id="IPR018197">
    <property type="entry name" value="Glycerate_kinase_RE-like"/>
</dbReference>
<dbReference type="GO" id="GO:0008887">
    <property type="term" value="F:glycerate kinase activity"/>
    <property type="evidence" value="ECO:0007669"/>
    <property type="project" value="UniProtKB-UniRule"/>
</dbReference>
<evidence type="ECO:0000313" key="6">
    <source>
        <dbReference type="Proteomes" id="UP000003089"/>
    </source>
</evidence>
<dbReference type="InterPro" id="IPR036129">
    <property type="entry name" value="Glycerate_kinase_sf"/>
</dbReference>
<dbReference type="AlphaFoldDB" id="I8XRR3"/>
<proteinExistence type="inferred from homology"/>
<comment type="similarity">
    <text evidence="1 4">Belongs to the glycerate kinase type-1 family.</text>
</comment>
<dbReference type="STRING" id="997884.HMPREF1068_00780"/>
<evidence type="ECO:0000256" key="2">
    <source>
        <dbReference type="ARBA" id="ARBA00022679"/>
    </source>
</evidence>
<dbReference type="Proteomes" id="UP000003089">
    <property type="component" value="Unassembled WGS sequence"/>
</dbReference>
<name>I8XRR3_9BACE</name>
<dbReference type="PIRSF" id="PIRSF006078">
    <property type="entry name" value="GlxK"/>
    <property type="match status" value="1"/>
</dbReference>
<dbReference type="Pfam" id="PF02595">
    <property type="entry name" value="Gly_kinase"/>
    <property type="match status" value="1"/>
</dbReference>
<evidence type="ECO:0000256" key="3">
    <source>
        <dbReference type="ARBA" id="ARBA00022777"/>
    </source>
</evidence>
<evidence type="ECO:0000256" key="4">
    <source>
        <dbReference type="PIRNR" id="PIRNR006078"/>
    </source>
</evidence>
<keyword evidence="3 4" id="KW-0418">Kinase</keyword>
<gene>
    <name evidence="5" type="ORF">HMPREF1068_00780</name>
</gene>
<protein>
    <submittedName>
        <fullName evidence="5">Glycerate kinase</fullName>
    </submittedName>
</protein>
<accession>I8XRR3</accession>
<dbReference type="NCBIfam" id="TIGR00045">
    <property type="entry name" value="glycerate kinase"/>
    <property type="match status" value="1"/>
</dbReference>
<dbReference type="PANTHER" id="PTHR21599">
    <property type="entry name" value="GLYCERATE KINASE"/>
    <property type="match status" value="1"/>
</dbReference>
<dbReference type="PATRIC" id="fig|997884.3.peg.787"/>
<dbReference type="PANTHER" id="PTHR21599:SF0">
    <property type="entry name" value="GLYCERATE KINASE"/>
    <property type="match status" value="1"/>
</dbReference>
<dbReference type="EMBL" id="AGXS01000011">
    <property type="protein sequence ID" value="EIY53610.1"/>
    <property type="molecule type" value="Genomic_DNA"/>
</dbReference>
<dbReference type="RefSeq" id="WP_007483696.1">
    <property type="nucleotide sequence ID" value="NZ_JH724314.1"/>
</dbReference>
<organism evidence="5 6">
    <name type="scientific">Bacteroides nordii CL02T12C05</name>
    <dbReference type="NCBI Taxonomy" id="997884"/>
    <lineage>
        <taxon>Bacteria</taxon>
        <taxon>Pseudomonadati</taxon>
        <taxon>Bacteroidota</taxon>
        <taxon>Bacteroidia</taxon>
        <taxon>Bacteroidales</taxon>
        <taxon>Bacteroidaceae</taxon>
        <taxon>Bacteroides</taxon>
    </lineage>
</organism>
<keyword evidence="6" id="KW-1185">Reference proteome</keyword>
<dbReference type="eggNOG" id="COG1929">
    <property type="taxonomic scope" value="Bacteria"/>
</dbReference>
<dbReference type="SUPFAM" id="SSF110738">
    <property type="entry name" value="Glycerate kinase I"/>
    <property type="match status" value="1"/>
</dbReference>
<dbReference type="GO" id="GO:0031388">
    <property type="term" value="P:organic acid phosphorylation"/>
    <property type="evidence" value="ECO:0007669"/>
    <property type="project" value="UniProtKB-UniRule"/>
</dbReference>
<evidence type="ECO:0000313" key="5">
    <source>
        <dbReference type="EMBL" id="EIY53610.1"/>
    </source>
</evidence>
<reference evidence="5 6" key="1">
    <citation type="submission" date="2012-02" db="EMBL/GenBank/DDBJ databases">
        <title>The Genome Sequence of Bacteroides nordii CL02T12C05.</title>
        <authorList>
            <consortium name="The Broad Institute Genome Sequencing Platform"/>
            <person name="Earl A."/>
            <person name="Ward D."/>
            <person name="Feldgarden M."/>
            <person name="Gevers D."/>
            <person name="Zitomersky N.L."/>
            <person name="Coyne M.J."/>
            <person name="Comstock L.E."/>
            <person name="Young S.K."/>
            <person name="Zeng Q."/>
            <person name="Gargeya S."/>
            <person name="Fitzgerald M."/>
            <person name="Haas B."/>
            <person name="Abouelleil A."/>
            <person name="Alvarado L."/>
            <person name="Arachchi H.M."/>
            <person name="Berlin A."/>
            <person name="Chapman S.B."/>
            <person name="Gearin G."/>
            <person name="Goldberg J."/>
            <person name="Griggs A."/>
            <person name="Gujja S."/>
            <person name="Hansen M."/>
            <person name="Heiman D."/>
            <person name="Howarth C."/>
            <person name="Larimer J."/>
            <person name="Lui A."/>
            <person name="MacDonald P.J.P."/>
            <person name="McCowen C."/>
            <person name="Montmayeur A."/>
            <person name="Murphy C."/>
            <person name="Neiman D."/>
            <person name="Pearson M."/>
            <person name="Priest M."/>
            <person name="Roberts A."/>
            <person name="Saif S."/>
            <person name="Shea T."/>
            <person name="Sisk P."/>
            <person name="Stolte C."/>
            <person name="Sykes S."/>
            <person name="Wortman J."/>
            <person name="Nusbaum C."/>
            <person name="Birren B."/>
        </authorList>
    </citation>
    <scope>NUCLEOTIDE SEQUENCE [LARGE SCALE GENOMIC DNA]</scope>
    <source>
        <strain evidence="5 6">CL02T12C05</strain>
    </source>
</reference>
<dbReference type="InterPro" id="IPR004381">
    <property type="entry name" value="Glycerate_kinase"/>
</dbReference>
<dbReference type="Gene3D" id="3.40.50.10350">
    <property type="entry name" value="Glycerate kinase, domain 1"/>
    <property type="match status" value="1"/>
</dbReference>
<dbReference type="HOGENOM" id="CLU_028255_0_1_10"/>
<sequence length="382" mass="40202">MKKIVVASDSFKGSLTSLQVADAIEAGIHLELPDVQVVKVPVADGGEGTMQTLVDALCGEYVTCQVYDPLMRTITSSYGIIHQNGENTAIIDMASASGITLISEKERDPFITTTYGTGQLIADAYSRGCRHFIVGVGGSATNDAGKGMLEALGCRFLDVNGKTLAPGGKSLNELSFIDISEMDKSLLDSEFTIICDVCNPLFGEQGAAYVFAPQKGASPAEIEILDNGLKRFAACVKTQFETDIAHLPGAGAAGGLGAAFIAFFNAVLKPGINTVLDVLCFENYLSGADLVITGEGKVDEQTLMGKVPQGILTLAQKYDIPVVILGGAVESRQVLTAAGFLGVFCIQSSAISLSEALKASITVENLKQTASQIVRLLSFHKF</sequence>
<keyword evidence="2 4" id="KW-0808">Transferase</keyword>